<accession>A0A8C5ULK0</accession>
<keyword evidence="19" id="KW-1185">Reference proteome</keyword>
<keyword evidence="6" id="KW-0963">Cytoplasm</keyword>
<proteinExistence type="inferred from homology"/>
<comment type="catalytic activity">
    <reaction evidence="16">
        <text>hydrogencarbonate + H(+) = CO2 + H2O</text>
        <dbReference type="Rhea" id="RHEA:10748"/>
        <dbReference type="ChEBI" id="CHEBI:15377"/>
        <dbReference type="ChEBI" id="CHEBI:15378"/>
        <dbReference type="ChEBI" id="CHEBI:16526"/>
        <dbReference type="ChEBI" id="CHEBI:17544"/>
        <dbReference type="EC" id="4.2.1.1"/>
    </reaction>
</comment>
<dbReference type="Gene3D" id="3.10.200.10">
    <property type="entry name" value="Alpha carbonic anhydrase"/>
    <property type="match status" value="2"/>
</dbReference>
<dbReference type="PROSITE" id="PS51144">
    <property type="entry name" value="ALPHA_CA_2"/>
    <property type="match status" value="1"/>
</dbReference>
<keyword evidence="8" id="KW-0862">Zinc</keyword>
<gene>
    <name evidence="18" type="primary">CA1</name>
</gene>
<dbReference type="GO" id="GO:0005737">
    <property type="term" value="C:cytoplasm"/>
    <property type="evidence" value="ECO:0007669"/>
    <property type="project" value="UniProtKB-SubCell"/>
</dbReference>
<dbReference type="GO" id="GO:0018820">
    <property type="term" value="F:cyanamide hydratase activity"/>
    <property type="evidence" value="ECO:0007669"/>
    <property type="project" value="UniProtKB-EC"/>
</dbReference>
<dbReference type="Ensembl" id="ENSMICT00000000860.3">
    <property type="protein sequence ID" value="ENSMICP00000000775.3"/>
    <property type="gene ID" value="ENSMICG00000043736.1"/>
</dbReference>
<organism evidence="18 19">
    <name type="scientific">Microcebus murinus</name>
    <name type="common">Gray mouse lemur</name>
    <name type="synonym">Lemur murinus</name>
    <dbReference type="NCBI Taxonomy" id="30608"/>
    <lineage>
        <taxon>Eukaryota</taxon>
        <taxon>Metazoa</taxon>
        <taxon>Chordata</taxon>
        <taxon>Craniata</taxon>
        <taxon>Vertebrata</taxon>
        <taxon>Euteleostomi</taxon>
        <taxon>Mammalia</taxon>
        <taxon>Eutheria</taxon>
        <taxon>Euarchontoglires</taxon>
        <taxon>Primates</taxon>
        <taxon>Strepsirrhini</taxon>
        <taxon>Lemuriformes</taxon>
        <taxon>Cheirogaleidae</taxon>
        <taxon>Microcebus</taxon>
    </lineage>
</organism>
<evidence type="ECO:0000313" key="18">
    <source>
        <dbReference type="Ensembl" id="ENSMICP00000000775.3"/>
    </source>
</evidence>
<reference evidence="18" key="2">
    <citation type="submission" date="2025-08" db="UniProtKB">
        <authorList>
            <consortium name="Ensembl"/>
        </authorList>
    </citation>
    <scope>IDENTIFICATION</scope>
</reference>
<comment type="cofactor">
    <cofactor evidence="1">
        <name>Zn(2+)</name>
        <dbReference type="ChEBI" id="CHEBI:29105"/>
    </cofactor>
</comment>
<evidence type="ECO:0000256" key="2">
    <source>
        <dbReference type="ARBA" id="ARBA00004496"/>
    </source>
</evidence>
<keyword evidence="9" id="KW-0456">Lyase</keyword>
<evidence type="ECO:0000256" key="5">
    <source>
        <dbReference type="ARBA" id="ARBA00014181"/>
    </source>
</evidence>
<feature type="domain" description="Alpha-carbonic anhydrase" evidence="17">
    <location>
        <begin position="1"/>
        <end position="127"/>
    </location>
</feature>
<dbReference type="EMBL" id="ABDC03013098">
    <property type="status" value="NOT_ANNOTATED_CDS"/>
    <property type="molecule type" value="Genomic_DNA"/>
</dbReference>
<evidence type="ECO:0000256" key="15">
    <source>
        <dbReference type="ARBA" id="ARBA00045744"/>
    </source>
</evidence>
<evidence type="ECO:0000256" key="9">
    <source>
        <dbReference type="ARBA" id="ARBA00023239"/>
    </source>
</evidence>
<evidence type="ECO:0000256" key="8">
    <source>
        <dbReference type="ARBA" id="ARBA00022833"/>
    </source>
</evidence>
<dbReference type="EC" id="4.2.1.1" evidence="4"/>
<evidence type="ECO:0000256" key="11">
    <source>
        <dbReference type="ARBA" id="ARBA00031292"/>
    </source>
</evidence>
<evidence type="ECO:0000256" key="14">
    <source>
        <dbReference type="ARBA" id="ARBA00042770"/>
    </source>
</evidence>
<dbReference type="PANTHER" id="PTHR18952">
    <property type="entry name" value="CARBONIC ANHYDRASE"/>
    <property type="match status" value="1"/>
</dbReference>
<comment type="similarity">
    <text evidence="3">Belongs to the alpha-carbonic anhydrase family.</text>
</comment>
<evidence type="ECO:0000256" key="12">
    <source>
        <dbReference type="ARBA" id="ARBA00036058"/>
    </source>
</evidence>
<comment type="catalytic activity">
    <reaction evidence="12">
        <text>urea = cyanamide + H2O</text>
        <dbReference type="Rhea" id="RHEA:23056"/>
        <dbReference type="ChEBI" id="CHEBI:15377"/>
        <dbReference type="ChEBI" id="CHEBI:16199"/>
        <dbReference type="ChEBI" id="CHEBI:16698"/>
        <dbReference type="EC" id="4.2.1.69"/>
    </reaction>
</comment>
<evidence type="ECO:0000256" key="6">
    <source>
        <dbReference type="ARBA" id="ARBA00022490"/>
    </source>
</evidence>
<evidence type="ECO:0000256" key="3">
    <source>
        <dbReference type="ARBA" id="ARBA00010718"/>
    </source>
</evidence>
<dbReference type="SUPFAM" id="SSF51069">
    <property type="entry name" value="Carbonic anhydrase"/>
    <property type="match status" value="1"/>
</dbReference>
<evidence type="ECO:0000256" key="7">
    <source>
        <dbReference type="ARBA" id="ARBA00022723"/>
    </source>
</evidence>
<reference evidence="18" key="3">
    <citation type="submission" date="2025-09" db="UniProtKB">
        <authorList>
            <consortium name="Ensembl"/>
        </authorList>
    </citation>
    <scope>IDENTIFICATION</scope>
</reference>
<dbReference type="GeneTree" id="ENSGT00940000161270"/>
<keyword evidence="7" id="KW-0479">Metal-binding</keyword>
<dbReference type="PANTHER" id="PTHR18952:SF282">
    <property type="entry name" value="CARBONIC ANHYDRASE 1"/>
    <property type="match status" value="1"/>
</dbReference>
<evidence type="ECO:0000256" key="1">
    <source>
        <dbReference type="ARBA" id="ARBA00001947"/>
    </source>
</evidence>
<dbReference type="GO" id="GO:0004089">
    <property type="term" value="F:carbonate dehydratase activity"/>
    <property type="evidence" value="ECO:0007669"/>
    <property type="project" value="UniProtKB-EC"/>
</dbReference>
<dbReference type="InterPro" id="IPR023561">
    <property type="entry name" value="Carbonic_anhydrase_a-class"/>
</dbReference>
<dbReference type="InterPro" id="IPR036398">
    <property type="entry name" value="CA_dom_sf"/>
</dbReference>
<dbReference type="SMART" id="SM01057">
    <property type="entry name" value="Carb_anhydrase"/>
    <property type="match status" value="1"/>
</dbReference>
<dbReference type="Pfam" id="PF00194">
    <property type="entry name" value="Carb_anhydrase"/>
    <property type="match status" value="1"/>
</dbReference>
<comment type="function">
    <text evidence="15">Catalyzes the reversible hydration of carbon dioxide. Can hydrate cyanamide to urea.</text>
</comment>
<dbReference type="EMBL" id="ABDC03013097">
    <property type="status" value="NOT_ANNOTATED_CDS"/>
    <property type="molecule type" value="Genomic_DNA"/>
</dbReference>
<dbReference type="AlphaFoldDB" id="A0A8C5ULK0"/>
<protein>
    <recommendedName>
        <fullName evidence="5">Carbonic anhydrase 1</fullName>
        <ecNumber evidence="4">4.2.1.1</ecNumber>
        <ecNumber evidence="13">4.2.1.69</ecNumber>
    </recommendedName>
    <alternativeName>
        <fullName evidence="10">Carbonate dehydratase I</fullName>
    </alternativeName>
    <alternativeName>
        <fullName evidence="11">Carbonic anhydrase I</fullName>
    </alternativeName>
    <alternativeName>
        <fullName evidence="14">Cyanamide hydratase CA1</fullName>
    </alternativeName>
</protein>
<comment type="subcellular location">
    <subcellularLocation>
        <location evidence="2">Cytoplasm</location>
    </subcellularLocation>
</comment>
<dbReference type="EC" id="4.2.1.69" evidence="13"/>
<evidence type="ECO:0000256" key="4">
    <source>
        <dbReference type="ARBA" id="ARBA00012925"/>
    </source>
</evidence>
<evidence type="ECO:0000259" key="17">
    <source>
        <dbReference type="PROSITE" id="PS51144"/>
    </source>
</evidence>
<evidence type="ECO:0000313" key="19">
    <source>
        <dbReference type="Proteomes" id="UP000694394"/>
    </source>
</evidence>
<name>A0A8C5ULK0_MICMU</name>
<dbReference type="Proteomes" id="UP000694394">
    <property type="component" value="Chromosome 9"/>
</dbReference>
<dbReference type="InterPro" id="IPR001148">
    <property type="entry name" value="CA_dom"/>
</dbReference>
<sequence>MMAKMLHIVHWNAAKYASIAEALSKADGLAIIAVLMKGKRAPFTNFDPSILLPSSLDYWTYPGSLTHPPLYESITWMVCKEHISVSSEQLAQFRSVLSNVEGENAVPILNNHRRPQPLKGRTVRASFL</sequence>
<dbReference type="GO" id="GO:0008270">
    <property type="term" value="F:zinc ion binding"/>
    <property type="evidence" value="ECO:0007669"/>
    <property type="project" value="InterPro"/>
</dbReference>
<evidence type="ECO:0000256" key="13">
    <source>
        <dbReference type="ARBA" id="ARBA00039139"/>
    </source>
</evidence>
<evidence type="ECO:0000256" key="10">
    <source>
        <dbReference type="ARBA" id="ARBA00030838"/>
    </source>
</evidence>
<reference evidence="18" key="1">
    <citation type="submission" date="2016-12" db="EMBL/GenBank/DDBJ databases">
        <title>Mouse lemur reference genome and diversity panel.</title>
        <authorList>
            <person name="Harris R."/>
            <person name="Larsen P."/>
            <person name="Liu Y."/>
            <person name="Hughes D.S."/>
            <person name="Murali S."/>
            <person name="Raveendran M."/>
            <person name="Korchina V."/>
            <person name="Wang M."/>
            <person name="Jhangiani S."/>
            <person name="Bandaranaike D."/>
            <person name="Bellair M."/>
            <person name="Blankenburg K."/>
            <person name="Chao H."/>
            <person name="Dahdouli M."/>
            <person name="Dinh H."/>
            <person name="Doddapaneni H."/>
            <person name="English A."/>
            <person name="Firestine M."/>
            <person name="Gnanaolivu R."/>
            <person name="Gross S."/>
            <person name="Hernandez B."/>
            <person name="Javaid M."/>
            <person name="Jayaseelan J."/>
            <person name="Jones J."/>
            <person name="Khan Z."/>
            <person name="Kovar C."/>
            <person name="Kurapati P."/>
            <person name="Le B."/>
            <person name="Lee S."/>
            <person name="Li M."/>
            <person name="Mathew T."/>
            <person name="Narasimhan A."/>
            <person name="Ngo D."/>
            <person name="Nguyen L."/>
            <person name="Okwuonu G."/>
            <person name="Ongeri F."/>
            <person name="Osuji N."/>
            <person name="Pu L.-L."/>
            <person name="Puazo M."/>
            <person name="Quiroz J."/>
            <person name="Raj R."/>
            <person name="Rajbhandari K."/>
            <person name="Reid J.G."/>
            <person name="Santibanez J."/>
            <person name="Sexton D."/>
            <person name="Skinner E."/>
            <person name="Vee V."/>
            <person name="Weissenberger G."/>
            <person name="Wu Y."/>
            <person name="Xin Y."/>
            <person name="Han Y."/>
            <person name="Campbell C."/>
            <person name="Brown A."/>
            <person name="Sullivan B."/>
            <person name="Shelton J."/>
            <person name="Brown S."/>
            <person name="Dudchenko O."/>
            <person name="Machol I."/>
            <person name="Durand N."/>
            <person name="Shamim M."/>
            <person name="Lieberman A."/>
            <person name="Muzny D.M."/>
            <person name="Richards S."/>
            <person name="Yoder A."/>
            <person name="Worley K.C."/>
            <person name="Rogers J."/>
            <person name="Gibbs R.A."/>
        </authorList>
    </citation>
    <scope>NUCLEOTIDE SEQUENCE [LARGE SCALE GENOMIC DNA]</scope>
</reference>
<evidence type="ECO:0000256" key="16">
    <source>
        <dbReference type="ARBA" id="ARBA00048348"/>
    </source>
</evidence>